<accession>M7BX98</accession>
<evidence type="ECO:0000313" key="4">
    <source>
        <dbReference type="Proteomes" id="UP000031443"/>
    </source>
</evidence>
<evidence type="ECO:0000259" key="2">
    <source>
        <dbReference type="Pfam" id="PF00443"/>
    </source>
</evidence>
<evidence type="ECO:0000256" key="1">
    <source>
        <dbReference type="SAM" id="MobiDB-lite"/>
    </source>
</evidence>
<dbReference type="GO" id="GO:0016579">
    <property type="term" value="P:protein deubiquitination"/>
    <property type="evidence" value="ECO:0007669"/>
    <property type="project" value="InterPro"/>
</dbReference>
<dbReference type="EMBL" id="KB511842">
    <property type="protein sequence ID" value="EMP40445.1"/>
    <property type="molecule type" value="Genomic_DNA"/>
</dbReference>
<keyword evidence="4" id="KW-1185">Reference proteome</keyword>
<dbReference type="GO" id="GO:0004843">
    <property type="term" value="F:cysteine-type deubiquitinase activity"/>
    <property type="evidence" value="ECO:0007669"/>
    <property type="project" value="InterPro"/>
</dbReference>
<organism evidence="3 4">
    <name type="scientific">Chelonia mydas</name>
    <name type="common">Green sea-turtle</name>
    <name type="synonym">Chelonia agassizi</name>
    <dbReference type="NCBI Taxonomy" id="8469"/>
    <lineage>
        <taxon>Eukaryota</taxon>
        <taxon>Metazoa</taxon>
        <taxon>Chordata</taxon>
        <taxon>Craniata</taxon>
        <taxon>Vertebrata</taxon>
        <taxon>Euteleostomi</taxon>
        <taxon>Archelosauria</taxon>
        <taxon>Testudinata</taxon>
        <taxon>Testudines</taxon>
        <taxon>Cryptodira</taxon>
        <taxon>Durocryptodira</taxon>
        <taxon>Americhelydia</taxon>
        <taxon>Chelonioidea</taxon>
        <taxon>Cheloniidae</taxon>
        <taxon>Chelonia</taxon>
    </lineage>
</organism>
<dbReference type="Pfam" id="PF00443">
    <property type="entry name" value="UCH"/>
    <property type="match status" value="1"/>
</dbReference>
<dbReference type="InterPro" id="IPR001394">
    <property type="entry name" value="Peptidase_C19_UCH"/>
</dbReference>
<dbReference type="InterPro" id="IPR038765">
    <property type="entry name" value="Papain-like_cys_pep_sf"/>
</dbReference>
<gene>
    <name evidence="3" type="ORF">UY3_02319</name>
</gene>
<feature type="domain" description="Peptidase C19 ubiquitin carboxyl-terminal hydrolase" evidence="2">
    <location>
        <begin position="54"/>
        <end position="103"/>
    </location>
</feature>
<sequence length="138" mass="15452">MVTRAVSVGRRLETVTVAGLSTLPHGVDLRYRNFSYVNSVAEVDVLRSTYHGVFTVDTVYELFVVCHHSGGIQGDQYMVEIKSVENDCWYRFTETQVQELQSGGRCTDGQFGGSSEDPRNRQQIALQSTPVLYPGQEK</sequence>
<proteinExistence type="predicted"/>
<dbReference type="Proteomes" id="UP000031443">
    <property type="component" value="Unassembled WGS sequence"/>
</dbReference>
<dbReference type="Gene3D" id="3.90.70.10">
    <property type="entry name" value="Cysteine proteinases"/>
    <property type="match status" value="1"/>
</dbReference>
<reference evidence="4" key="1">
    <citation type="journal article" date="2013" name="Nat. Genet.">
        <title>The draft genomes of soft-shell turtle and green sea turtle yield insights into the development and evolution of the turtle-specific body plan.</title>
        <authorList>
            <person name="Wang Z."/>
            <person name="Pascual-Anaya J."/>
            <person name="Zadissa A."/>
            <person name="Li W."/>
            <person name="Niimura Y."/>
            <person name="Huang Z."/>
            <person name="Li C."/>
            <person name="White S."/>
            <person name="Xiong Z."/>
            <person name="Fang D."/>
            <person name="Wang B."/>
            <person name="Ming Y."/>
            <person name="Chen Y."/>
            <person name="Zheng Y."/>
            <person name="Kuraku S."/>
            <person name="Pignatelli M."/>
            <person name="Herrero J."/>
            <person name="Beal K."/>
            <person name="Nozawa M."/>
            <person name="Li Q."/>
            <person name="Wang J."/>
            <person name="Zhang H."/>
            <person name="Yu L."/>
            <person name="Shigenobu S."/>
            <person name="Wang J."/>
            <person name="Liu J."/>
            <person name="Flicek P."/>
            <person name="Searle S."/>
            <person name="Wang J."/>
            <person name="Kuratani S."/>
            <person name="Yin Y."/>
            <person name="Aken B."/>
            <person name="Zhang G."/>
            <person name="Irie N."/>
        </authorList>
    </citation>
    <scope>NUCLEOTIDE SEQUENCE [LARGE SCALE GENOMIC DNA]</scope>
</reference>
<dbReference type="AlphaFoldDB" id="M7BX98"/>
<dbReference type="SUPFAM" id="SSF54001">
    <property type="entry name" value="Cysteine proteinases"/>
    <property type="match status" value="1"/>
</dbReference>
<name>M7BX98_CHEMY</name>
<evidence type="ECO:0000313" key="3">
    <source>
        <dbReference type="EMBL" id="EMP40445.1"/>
    </source>
</evidence>
<protein>
    <recommendedName>
        <fullName evidence="2">Peptidase C19 ubiquitin carboxyl-terminal hydrolase domain-containing protein</fullName>
    </recommendedName>
</protein>
<feature type="region of interest" description="Disordered" evidence="1">
    <location>
        <begin position="101"/>
        <end position="120"/>
    </location>
</feature>